<dbReference type="Proteomes" id="UP000824044">
    <property type="component" value="Unassembled WGS sequence"/>
</dbReference>
<sequence>MADKRQTKSSVRAGGIANVLGGTPIANMLGMRQGGKLPNRVKLLVSIVNKNDIERLKEVIDDCSVSLTVAFAGTGTAHSQVLDYLGIGETEKTVAFSLIPESDEDLIMREIRTKISLYLVGRGISFTVPLTGISEIVANGITGAASEKAVDGSKIMTSETRQYDLIIAAVAAGFVDEAMEAARGAGAAGGTIIHAHALNNTKAEQFIGVSLLEERDLLLILTKREGKLPIMQALFDSVGLKTQAGGIIFSLPVDKTAGISASDEVAAEEANQ</sequence>
<reference evidence="1" key="1">
    <citation type="journal article" date="2021" name="PeerJ">
        <title>Extensive microbial diversity within the chicken gut microbiome revealed by metagenomics and culture.</title>
        <authorList>
            <person name="Gilroy R."/>
            <person name="Ravi A."/>
            <person name="Getino M."/>
            <person name="Pursley I."/>
            <person name="Horton D.L."/>
            <person name="Alikhan N.F."/>
            <person name="Baker D."/>
            <person name="Gharbi K."/>
            <person name="Hall N."/>
            <person name="Watson M."/>
            <person name="Adriaenssens E.M."/>
            <person name="Foster-Nyarko E."/>
            <person name="Jarju S."/>
            <person name="Secka A."/>
            <person name="Antonio M."/>
            <person name="Oren A."/>
            <person name="Chaudhuri R.R."/>
            <person name="La Ragione R."/>
            <person name="Hildebrand F."/>
            <person name="Pallen M.J."/>
        </authorList>
    </citation>
    <scope>NUCLEOTIDE SEQUENCE</scope>
    <source>
        <strain evidence="1">CHK33-5263</strain>
    </source>
</reference>
<dbReference type="AlphaFoldDB" id="A0A9D2DWR9"/>
<dbReference type="SUPFAM" id="SSF54913">
    <property type="entry name" value="GlnB-like"/>
    <property type="match status" value="1"/>
</dbReference>
<accession>A0A9D2DWR9</accession>
<evidence type="ECO:0000313" key="1">
    <source>
        <dbReference type="EMBL" id="HIZ24771.1"/>
    </source>
</evidence>
<name>A0A9D2DWR9_9FIRM</name>
<comment type="caution">
    <text evidence="1">The sequence shown here is derived from an EMBL/GenBank/DDBJ whole genome shotgun (WGS) entry which is preliminary data.</text>
</comment>
<organism evidence="1 2">
    <name type="scientific">Candidatus Gallimonas intestinigallinarum</name>
    <dbReference type="NCBI Taxonomy" id="2838604"/>
    <lineage>
        <taxon>Bacteria</taxon>
        <taxon>Bacillati</taxon>
        <taxon>Bacillota</taxon>
        <taxon>Clostridia</taxon>
        <taxon>Candidatus Gallimonas</taxon>
    </lineage>
</organism>
<protein>
    <recommendedName>
        <fullName evidence="3">Nitrogen regulatory protein P-II</fullName>
    </recommendedName>
</protein>
<evidence type="ECO:0008006" key="3">
    <source>
        <dbReference type="Google" id="ProtNLM"/>
    </source>
</evidence>
<reference evidence="1" key="2">
    <citation type="submission" date="2021-04" db="EMBL/GenBank/DDBJ databases">
        <authorList>
            <person name="Gilroy R."/>
        </authorList>
    </citation>
    <scope>NUCLEOTIDE SEQUENCE</scope>
    <source>
        <strain evidence="1">CHK33-5263</strain>
    </source>
</reference>
<dbReference type="EMBL" id="DXBS01000091">
    <property type="protein sequence ID" value="HIZ24771.1"/>
    <property type="molecule type" value="Genomic_DNA"/>
</dbReference>
<evidence type="ECO:0000313" key="2">
    <source>
        <dbReference type="Proteomes" id="UP000824044"/>
    </source>
</evidence>
<proteinExistence type="predicted"/>
<gene>
    <name evidence="1" type="ORF">H9812_04775</name>
</gene>
<dbReference type="InterPro" id="IPR011322">
    <property type="entry name" value="N-reg_PII-like_a/b"/>
</dbReference>